<evidence type="ECO:0000313" key="2">
    <source>
        <dbReference type="Proteomes" id="UP000012099"/>
    </source>
</evidence>
<reference evidence="1 2" key="1">
    <citation type="submission" date="2013-01" db="EMBL/GenBank/DDBJ databases">
        <authorList>
            <person name="Harkins D.M."/>
            <person name="Durkin A.S."/>
            <person name="Brinkac L.M."/>
            <person name="Haft D.H."/>
            <person name="Selengut J.D."/>
            <person name="Sanka R."/>
            <person name="DePew J."/>
            <person name="Purushe J."/>
            <person name="Whelen A.C."/>
            <person name="Vinetz J.M."/>
            <person name="Sutton G.G."/>
            <person name="Nierman W.C."/>
            <person name="Fouts D.E."/>
        </authorList>
    </citation>
    <scope>NUCLEOTIDE SEQUENCE [LARGE SCALE GENOMIC DNA]</scope>
    <source>
        <strain evidence="1 2">2007001578</strain>
    </source>
</reference>
<evidence type="ECO:0000313" key="1">
    <source>
        <dbReference type="EMBL" id="EMN01637.1"/>
    </source>
</evidence>
<dbReference type="Proteomes" id="UP000012099">
    <property type="component" value="Unassembled WGS sequence"/>
</dbReference>
<protein>
    <submittedName>
        <fullName evidence="1">Uncharacterized protein</fullName>
    </submittedName>
</protein>
<sequence length="54" mass="6920">MKYEFLNSLRKKFFKTNFLFRDLTNRFLYSPNKFYFYRQNLFLKDTKTRESLLF</sequence>
<name>A0ABN0J431_9LEPT</name>
<comment type="caution">
    <text evidence="1">The sequence shown here is derived from an EMBL/GenBank/DDBJ whole genome shotgun (WGS) entry which is preliminary data.</text>
</comment>
<accession>A0ABN0J431</accession>
<keyword evidence="2" id="KW-1185">Reference proteome</keyword>
<proteinExistence type="predicted"/>
<gene>
    <name evidence="1" type="ORF">LEP1GSC035_3271</name>
</gene>
<dbReference type="EMBL" id="AHMH02000049">
    <property type="protein sequence ID" value="EMN01637.1"/>
    <property type="molecule type" value="Genomic_DNA"/>
</dbReference>
<organism evidence="1 2">
    <name type="scientific">Leptospira noguchii str. 2007001578</name>
    <dbReference type="NCBI Taxonomy" id="1049974"/>
    <lineage>
        <taxon>Bacteria</taxon>
        <taxon>Pseudomonadati</taxon>
        <taxon>Spirochaetota</taxon>
        <taxon>Spirochaetia</taxon>
        <taxon>Leptospirales</taxon>
        <taxon>Leptospiraceae</taxon>
        <taxon>Leptospira</taxon>
    </lineage>
</organism>